<dbReference type="Proteomes" id="UP000314294">
    <property type="component" value="Unassembled WGS sequence"/>
</dbReference>
<protein>
    <submittedName>
        <fullName evidence="1">Uncharacterized protein</fullName>
    </submittedName>
</protein>
<evidence type="ECO:0000313" key="1">
    <source>
        <dbReference type="EMBL" id="TNN59847.1"/>
    </source>
</evidence>
<accession>A0A4Z2H1T0</accession>
<dbReference type="AlphaFoldDB" id="A0A4Z2H1T0"/>
<gene>
    <name evidence="1" type="ORF">EYF80_029953</name>
</gene>
<dbReference type="EMBL" id="SRLO01000347">
    <property type="protein sequence ID" value="TNN59847.1"/>
    <property type="molecule type" value="Genomic_DNA"/>
</dbReference>
<proteinExistence type="predicted"/>
<sequence length="120" mass="13101">MLENDLAVTASRAGASKPEGVGAAEWTARLWVSSNGDYVTLSTSVGQDQRDLLEPSKSKDHSIDGAEIPMQSTQTCNQEMFNTEQELDVAMTTLQWYDGFAVFTGFSLTMVPLDCAELLM</sequence>
<reference evidence="1 2" key="1">
    <citation type="submission" date="2019-03" db="EMBL/GenBank/DDBJ databases">
        <title>First draft genome of Liparis tanakae, snailfish: a comprehensive survey of snailfish specific genes.</title>
        <authorList>
            <person name="Kim W."/>
            <person name="Song I."/>
            <person name="Jeong J.-H."/>
            <person name="Kim D."/>
            <person name="Kim S."/>
            <person name="Ryu S."/>
            <person name="Song J.Y."/>
            <person name="Lee S.K."/>
        </authorList>
    </citation>
    <scope>NUCLEOTIDE SEQUENCE [LARGE SCALE GENOMIC DNA]</scope>
    <source>
        <tissue evidence="1">Muscle</tissue>
    </source>
</reference>
<comment type="caution">
    <text evidence="1">The sequence shown here is derived from an EMBL/GenBank/DDBJ whole genome shotgun (WGS) entry which is preliminary data.</text>
</comment>
<organism evidence="1 2">
    <name type="scientific">Liparis tanakae</name>
    <name type="common">Tanaka's snailfish</name>
    <dbReference type="NCBI Taxonomy" id="230148"/>
    <lineage>
        <taxon>Eukaryota</taxon>
        <taxon>Metazoa</taxon>
        <taxon>Chordata</taxon>
        <taxon>Craniata</taxon>
        <taxon>Vertebrata</taxon>
        <taxon>Euteleostomi</taxon>
        <taxon>Actinopterygii</taxon>
        <taxon>Neopterygii</taxon>
        <taxon>Teleostei</taxon>
        <taxon>Neoteleostei</taxon>
        <taxon>Acanthomorphata</taxon>
        <taxon>Eupercaria</taxon>
        <taxon>Perciformes</taxon>
        <taxon>Cottioidei</taxon>
        <taxon>Cottales</taxon>
        <taxon>Liparidae</taxon>
        <taxon>Liparis</taxon>
    </lineage>
</organism>
<keyword evidence="2" id="KW-1185">Reference proteome</keyword>
<name>A0A4Z2H1T0_9TELE</name>
<evidence type="ECO:0000313" key="2">
    <source>
        <dbReference type="Proteomes" id="UP000314294"/>
    </source>
</evidence>